<keyword evidence="2 6" id="KW-0547">Nucleotide-binding</keyword>
<feature type="binding site" evidence="6">
    <location>
        <begin position="120"/>
        <end position="122"/>
    </location>
    <ligand>
        <name>biotin</name>
        <dbReference type="ChEBI" id="CHEBI:57586"/>
    </ligand>
</feature>
<dbReference type="InterPro" id="IPR045864">
    <property type="entry name" value="aa-tRNA-synth_II/BPL/LPL"/>
</dbReference>
<keyword evidence="3 6" id="KW-0067">ATP-binding</keyword>
<dbReference type="SUPFAM" id="SSF50037">
    <property type="entry name" value="C-terminal domain of transcriptional repressors"/>
    <property type="match status" value="1"/>
</dbReference>
<dbReference type="NCBIfam" id="TIGR00121">
    <property type="entry name" value="birA_ligase"/>
    <property type="match status" value="1"/>
</dbReference>
<dbReference type="EC" id="6.3.4.15" evidence="6"/>
<dbReference type="InterPro" id="IPR036388">
    <property type="entry name" value="WH-like_DNA-bd_sf"/>
</dbReference>
<dbReference type="PANTHER" id="PTHR12835">
    <property type="entry name" value="BIOTIN PROTEIN LIGASE"/>
    <property type="match status" value="1"/>
</dbReference>
<dbReference type="InterPro" id="IPR004408">
    <property type="entry name" value="Biotin_CoA_COase_ligase"/>
</dbReference>
<dbReference type="PROSITE" id="PS51733">
    <property type="entry name" value="BPL_LPL_CATALYTIC"/>
    <property type="match status" value="1"/>
</dbReference>
<keyword evidence="9" id="KW-1185">Reference proteome</keyword>
<accession>A0ABT9FPG1</accession>
<evidence type="ECO:0000313" key="8">
    <source>
        <dbReference type="EMBL" id="MDP4096618.1"/>
    </source>
</evidence>
<dbReference type="CDD" id="cd16442">
    <property type="entry name" value="BPL"/>
    <property type="match status" value="1"/>
</dbReference>
<dbReference type="PANTHER" id="PTHR12835:SF5">
    <property type="entry name" value="BIOTIN--PROTEIN LIGASE"/>
    <property type="match status" value="1"/>
</dbReference>
<feature type="domain" description="BPL/LPL catalytic" evidence="7">
    <location>
        <begin position="69"/>
        <end position="260"/>
    </location>
</feature>
<dbReference type="Gene3D" id="1.10.10.10">
    <property type="entry name" value="Winged helix-like DNA-binding domain superfamily/Winged helix DNA-binding domain"/>
    <property type="match status" value="1"/>
</dbReference>
<evidence type="ECO:0000259" key="7">
    <source>
        <dbReference type="PROSITE" id="PS51733"/>
    </source>
</evidence>
<dbReference type="SUPFAM" id="SSF46785">
    <property type="entry name" value="Winged helix' DNA-binding domain"/>
    <property type="match status" value="1"/>
</dbReference>
<dbReference type="Pfam" id="PF03099">
    <property type="entry name" value="BPL_LplA_LipB"/>
    <property type="match status" value="1"/>
</dbReference>
<dbReference type="InterPro" id="IPR004143">
    <property type="entry name" value="BPL_LPL_catalytic"/>
</dbReference>
<comment type="catalytic activity">
    <reaction evidence="6">
        <text>biotin + L-lysyl-[protein] + ATP = N(6)-biotinyl-L-lysyl-[protein] + AMP + diphosphate + H(+)</text>
        <dbReference type="Rhea" id="RHEA:11756"/>
        <dbReference type="Rhea" id="RHEA-COMP:9752"/>
        <dbReference type="Rhea" id="RHEA-COMP:10505"/>
        <dbReference type="ChEBI" id="CHEBI:15378"/>
        <dbReference type="ChEBI" id="CHEBI:29969"/>
        <dbReference type="ChEBI" id="CHEBI:30616"/>
        <dbReference type="ChEBI" id="CHEBI:33019"/>
        <dbReference type="ChEBI" id="CHEBI:57586"/>
        <dbReference type="ChEBI" id="CHEBI:83144"/>
        <dbReference type="ChEBI" id="CHEBI:456215"/>
        <dbReference type="EC" id="6.3.4.15"/>
    </reaction>
</comment>
<dbReference type="EMBL" id="JAPCKK010000014">
    <property type="protein sequence ID" value="MDP4096618.1"/>
    <property type="molecule type" value="Genomic_DNA"/>
</dbReference>
<evidence type="ECO:0000256" key="4">
    <source>
        <dbReference type="ARBA" id="ARBA00023125"/>
    </source>
</evidence>
<evidence type="ECO:0000256" key="1">
    <source>
        <dbReference type="ARBA" id="ARBA00022598"/>
    </source>
</evidence>
<keyword evidence="6" id="KW-0678">Repressor</keyword>
<evidence type="ECO:0000256" key="5">
    <source>
        <dbReference type="ARBA" id="ARBA00023267"/>
    </source>
</evidence>
<dbReference type="GO" id="GO:0004077">
    <property type="term" value="F:biotin--[biotin carboxyl-carrier protein] ligase activity"/>
    <property type="evidence" value="ECO:0007669"/>
    <property type="project" value="UniProtKB-EC"/>
</dbReference>
<dbReference type="Gene3D" id="3.30.930.10">
    <property type="entry name" value="Bira Bifunctional Protein, Domain 2"/>
    <property type="match status" value="1"/>
</dbReference>
<dbReference type="InterPro" id="IPR011991">
    <property type="entry name" value="ArsR-like_HTH"/>
</dbReference>
<gene>
    <name evidence="6" type="primary">birA</name>
    <name evidence="8" type="ORF">OIN60_07530</name>
</gene>
<comment type="caution">
    <text evidence="6">Lacks conserved residue(s) required for the propagation of feature annotation.</text>
</comment>
<evidence type="ECO:0000256" key="2">
    <source>
        <dbReference type="ARBA" id="ARBA00022741"/>
    </source>
</evidence>
<evidence type="ECO:0000256" key="3">
    <source>
        <dbReference type="ARBA" id="ARBA00022840"/>
    </source>
</evidence>
<dbReference type="InterPro" id="IPR036390">
    <property type="entry name" value="WH_DNA-bd_sf"/>
</dbReference>
<comment type="similarity">
    <text evidence="6">Belongs to the biotin--protein ligase family.</text>
</comment>
<dbReference type="InterPro" id="IPR030855">
    <property type="entry name" value="Bifunct_BirA"/>
</dbReference>
<sequence>MKKHEQLLNMLEAAGASHTSGEEISRMLNVSRTAVWKHVNKLRELGYVIEASPRLGYTLAAKPDKLSTDALSEAIRTDTFGRWLHLFETTVSTQEEAMRLAKQGAPEGSLVLAEEQTGGRGRQGRKFFSPSGKGIWMSVILRPQQPLQYMPQLTLLAGVAVCRAVRRVTDVEAVIKWPNDLLVDGRKICGILLESAVEDQRVRYCIAGIGIDVNLDADDYPEELKHVATSLKEAAGTPIDRTALIAAVMEELEDLYTLYRQEGFKPIGVSWEALSATVGRQVSVRDNGQAVEGTAEGLDASGALLVRRTDGSLVTVFSGDIQINS</sequence>
<feature type="binding site" evidence="6">
    <location>
        <position position="116"/>
    </location>
    <ligand>
        <name>biotin</name>
        <dbReference type="ChEBI" id="CHEBI:57586"/>
    </ligand>
</feature>
<dbReference type="RefSeq" id="WP_305754247.1">
    <property type="nucleotide sequence ID" value="NZ_JAPCKK010000014.1"/>
</dbReference>
<organism evidence="8 9">
    <name type="scientific">Paenibacillus zeirhizosphaerae</name>
    <dbReference type="NCBI Taxonomy" id="2987519"/>
    <lineage>
        <taxon>Bacteria</taxon>
        <taxon>Bacillati</taxon>
        <taxon>Bacillota</taxon>
        <taxon>Bacilli</taxon>
        <taxon>Bacillales</taxon>
        <taxon>Paenibacillaceae</taxon>
        <taxon>Paenibacillus</taxon>
    </lineage>
</organism>
<protein>
    <recommendedName>
        <fullName evidence="6">Bifunctional ligase/repressor BirA</fullName>
    </recommendedName>
    <alternativeName>
        <fullName evidence="6">Biotin--[acetyl-CoA-carboxylase] ligase</fullName>
        <ecNumber evidence="6">6.3.4.15</ecNumber>
    </alternativeName>
    <alternativeName>
        <fullName evidence="6">Biotin--protein ligase</fullName>
    </alternativeName>
    <alternativeName>
        <fullName evidence="6">Biotin-[acetyl-CoA carboxylase] synthetase</fullName>
    </alternativeName>
</protein>
<comment type="caution">
    <text evidence="8">The sequence shown here is derived from an EMBL/GenBank/DDBJ whole genome shotgun (WGS) entry which is preliminary data.</text>
</comment>
<dbReference type="InterPro" id="IPR008988">
    <property type="entry name" value="Transcriptional_repressor_C"/>
</dbReference>
<dbReference type="CDD" id="cd00090">
    <property type="entry name" value="HTH_ARSR"/>
    <property type="match status" value="1"/>
</dbReference>
<feature type="DNA-binding region" description="H-T-H motif" evidence="6">
    <location>
        <begin position="21"/>
        <end position="40"/>
    </location>
</feature>
<dbReference type="HAMAP" id="MF_00978">
    <property type="entry name" value="Bifunct_BirA"/>
    <property type="match status" value="1"/>
</dbReference>
<proteinExistence type="inferred from homology"/>
<keyword evidence="6" id="KW-0805">Transcription regulation</keyword>
<dbReference type="Proteomes" id="UP001241848">
    <property type="component" value="Unassembled WGS sequence"/>
</dbReference>
<name>A0ABT9FPG1_9BACL</name>
<evidence type="ECO:0000256" key="6">
    <source>
        <dbReference type="HAMAP-Rule" id="MF_00978"/>
    </source>
</evidence>
<dbReference type="InterPro" id="IPR013196">
    <property type="entry name" value="HTH_11"/>
</dbReference>
<dbReference type="InterPro" id="IPR003142">
    <property type="entry name" value="BPL_C"/>
</dbReference>
<evidence type="ECO:0000313" key="9">
    <source>
        <dbReference type="Proteomes" id="UP001241848"/>
    </source>
</evidence>
<dbReference type="Gene3D" id="2.30.30.100">
    <property type="match status" value="1"/>
</dbReference>
<keyword evidence="5 6" id="KW-0092">Biotin</keyword>
<keyword evidence="1 6" id="KW-0436">Ligase</keyword>
<reference evidence="8 9" key="1">
    <citation type="submission" date="2022-10" db="EMBL/GenBank/DDBJ databases">
        <title>Paenibacillus description and whole genome data of maize root bacterial community.</title>
        <authorList>
            <person name="Marton D."/>
            <person name="Farkas M."/>
            <person name="Cserhati M."/>
        </authorList>
    </citation>
    <scope>NUCLEOTIDE SEQUENCE [LARGE SCALE GENOMIC DNA]</scope>
    <source>
        <strain evidence="8 9">P96</strain>
    </source>
</reference>
<dbReference type="Pfam" id="PF02237">
    <property type="entry name" value="BPL_C"/>
    <property type="match status" value="1"/>
</dbReference>
<dbReference type="SUPFAM" id="SSF55681">
    <property type="entry name" value="Class II aaRS and biotin synthetases"/>
    <property type="match status" value="1"/>
</dbReference>
<keyword evidence="4 6" id="KW-0238">DNA-binding</keyword>
<feature type="binding site" evidence="6">
    <location>
        <position position="187"/>
    </location>
    <ligand>
        <name>biotin</name>
        <dbReference type="ChEBI" id="CHEBI:57586"/>
    </ligand>
</feature>
<keyword evidence="6" id="KW-0804">Transcription</keyword>
<dbReference type="Pfam" id="PF08279">
    <property type="entry name" value="HTH_11"/>
    <property type="match status" value="1"/>
</dbReference>
<comment type="function">
    <text evidence="6">Acts both as a biotin--[acetyl-CoA-carboxylase] ligase and a repressor.</text>
</comment>